<dbReference type="Proteomes" id="UP000235392">
    <property type="component" value="Unassembled WGS sequence"/>
</dbReference>
<evidence type="ECO:0000313" key="5">
    <source>
        <dbReference type="Proteomes" id="UP000235388"/>
    </source>
</evidence>
<reference evidence="5 6" key="1">
    <citation type="submission" date="2017-11" db="EMBL/GenBank/DDBJ databases">
        <title>De novo assembly and phasing of dikaryotic genomes from two isolates of Puccinia coronata f. sp. avenae, the causal agent of oat crown rust.</title>
        <authorList>
            <person name="Miller M.E."/>
            <person name="Zhang Y."/>
            <person name="Omidvar V."/>
            <person name="Sperschneider J."/>
            <person name="Schwessinger B."/>
            <person name="Raley C."/>
            <person name="Palmer J.M."/>
            <person name="Garnica D."/>
            <person name="Upadhyaya N."/>
            <person name="Rathjen J."/>
            <person name="Taylor J.M."/>
            <person name="Park R.F."/>
            <person name="Dodds P.N."/>
            <person name="Hirsch C.D."/>
            <person name="Kianian S.F."/>
            <person name="Figueroa M."/>
        </authorList>
    </citation>
    <scope>NUCLEOTIDE SEQUENCE [LARGE SCALE GENOMIC DNA]</scope>
    <source>
        <strain evidence="4">12NC29</strain>
        <strain evidence="3">12SD80</strain>
    </source>
</reference>
<dbReference type="EMBL" id="PGCI01000639">
    <property type="protein sequence ID" value="PLW23224.1"/>
    <property type="molecule type" value="Genomic_DNA"/>
</dbReference>
<evidence type="ECO:0000313" key="6">
    <source>
        <dbReference type="Proteomes" id="UP000235392"/>
    </source>
</evidence>
<evidence type="ECO:0000313" key="2">
    <source>
        <dbReference type="EMBL" id="PLW23224.1"/>
    </source>
</evidence>
<accession>A0A2N5UFL7</accession>
<dbReference type="InterPro" id="IPR009069">
    <property type="entry name" value="Cys_alpha_HP_mot_SF"/>
</dbReference>
<dbReference type="OrthoDB" id="9971592at2759"/>
<protein>
    <submittedName>
        <fullName evidence="3">Uncharacterized protein</fullName>
    </submittedName>
</protein>
<sequence length="110" mass="12536">MKTATEEQQKAEERMLREINARAFPSSSSSTRQEKRDAEGLQGEHHPGKRLPEALEQHEALQPQEDNKKIPSKLVDPCQAARKASHRCLDRNNYDKSLCLDVRLGVFIVN</sequence>
<keyword evidence="5" id="KW-1185">Reference proteome</keyword>
<feature type="compositionally biased region" description="Basic and acidic residues" evidence="1">
    <location>
        <begin position="1"/>
        <end position="20"/>
    </location>
</feature>
<feature type="region of interest" description="Disordered" evidence="1">
    <location>
        <begin position="1"/>
        <end position="72"/>
    </location>
</feature>
<comment type="caution">
    <text evidence="3">The sequence shown here is derived from an EMBL/GenBank/DDBJ whole genome shotgun (WGS) entry which is preliminary data.</text>
</comment>
<feature type="compositionally biased region" description="Basic and acidic residues" evidence="1">
    <location>
        <begin position="32"/>
        <end position="69"/>
    </location>
</feature>
<name>A0A2N5UFL7_9BASI</name>
<dbReference type="EMBL" id="PGCJ01000028">
    <property type="protein sequence ID" value="PLW55813.1"/>
    <property type="molecule type" value="Genomic_DNA"/>
</dbReference>
<dbReference type="STRING" id="200324.A0A2N5UFL7"/>
<organism evidence="3 6">
    <name type="scientific">Puccinia coronata f. sp. avenae</name>
    <dbReference type="NCBI Taxonomy" id="200324"/>
    <lineage>
        <taxon>Eukaryota</taxon>
        <taxon>Fungi</taxon>
        <taxon>Dikarya</taxon>
        <taxon>Basidiomycota</taxon>
        <taxon>Pucciniomycotina</taxon>
        <taxon>Pucciniomycetes</taxon>
        <taxon>Pucciniales</taxon>
        <taxon>Pucciniaceae</taxon>
        <taxon>Puccinia</taxon>
    </lineage>
</organism>
<gene>
    <name evidence="4" type="ORF">PCANC_01601</name>
    <name evidence="3" type="ORF">PCASD_06451</name>
    <name evidence="2" type="ORF">PCASD_09250</name>
</gene>
<dbReference type="SUPFAM" id="SSF47072">
    <property type="entry name" value="Cysteine alpha-hairpin motif"/>
    <property type="match status" value="1"/>
</dbReference>
<evidence type="ECO:0000256" key="1">
    <source>
        <dbReference type="SAM" id="MobiDB-lite"/>
    </source>
</evidence>
<evidence type="ECO:0000313" key="4">
    <source>
        <dbReference type="EMBL" id="PLW55813.1"/>
    </source>
</evidence>
<proteinExistence type="predicted"/>
<dbReference type="EMBL" id="PGCI01000158">
    <property type="protein sequence ID" value="PLW36545.1"/>
    <property type="molecule type" value="Genomic_DNA"/>
</dbReference>
<dbReference type="Proteomes" id="UP000235388">
    <property type="component" value="Unassembled WGS sequence"/>
</dbReference>
<evidence type="ECO:0000313" key="3">
    <source>
        <dbReference type="EMBL" id="PLW36545.1"/>
    </source>
</evidence>
<dbReference type="AlphaFoldDB" id="A0A2N5UFL7"/>